<reference evidence="3 4" key="1">
    <citation type="submission" date="2020-02" db="EMBL/GenBank/DDBJ databases">
        <authorList>
            <person name="Dziuba M."/>
            <person name="Kuznetsov B."/>
            <person name="Mardanov A."/>
            <person name="Ravin N."/>
            <person name="Grouzdev D."/>
        </authorList>
    </citation>
    <scope>NUCLEOTIDE SEQUENCE [LARGE SCALE GENOMIC DNA]</scope>
    <source>
        <strain evidence="3 4">SpK</strain>
    </source>
</reference>
<evidence type="ECO:0000256" key="1">
    <source>
        <dbReference type="SAM" id="SignalP"/>
    </source>
</evidence>
<evidence type="ECO:0000313" key="4">
    <source>
        <dbReference type="Proteomes" id="UP000480684"/>
    </source>
</evidence>
<proteinExistence type="predicted"/>
<accession>A0A7C9QW14</accession>
<sequence>MTLRSRPAAALLASILLTSPAWAADPIGLVKTLSGDATVTRGEQVVPLTAGADLFRDDMVATDADSSLGITFRDDTTLSMGPKSRVALNDFAFDPAHDDVKLGVHMQKGTFSMTSGQTAKLAPDKVSVTTPTMTIGIRGTSFLIEVAGDE</sequence>
<feature type="domain" description="FecR protein" evidence="2">
    <location>
        <begin position="59"/>
        <end position="146"/>
    </location>
</feature>
<name>A0A7C9QW14_9PROT</name>
<dbReference type="RefSeq" id="WP_163682536.1">
    <property type="nucleotide sequence ID" value="NZ_JAAIYP010000044.1"/>
</dbReference>
<organism evidence="3 4">
    <name type="scientific">Magnetospirillum aberrantis SpK</name>
    <dbReference type="NCBI Taxonomy" id="908842"/>
    <lineage>
        <taxon>Bacteria</taxon>
        <taxon>Pseudomonadati</taxon>
        <taxon>Pseudomonadota</taxon>
        <taxon>Alphaproteobacteria</taxon>
        <taxon>Rhodospirillales</taxon>
        <taxon>Rhodospirillaceae</taxon>
        <taxon>Magnetospirillum</taxon>
    </lineage>
</organism>
<evidence type="ECO:0000313" key="3">
    <source>
        <dbReference type="EMBL" id="NFV81984.1"/>
    </source>
</evidence>
<dbReference type="PANTHER" id="PTHR38731">
    <property type="entry name" value="LIPL45-RELATED LIPOPROTEIN-RELATED"/>
    <property type="match status" value="1"/>
</dbReference>
<dbReference type="EMBL" id="JAAIYP010000044">
    <property type="protein sequence ID" value="NFV81984.1"/>
    <property type="molecule type" value="Genomic_DNA"/>
</dbReference>
<protein>
    <recommendedName>
        <fullName evidence="2">FecR protein domain-containing protein</fullName>
    </recommendedName>
</protein>
<evidence type="ECO:0000259" key="2">
    <source>
        <dbReference type="Pfam" id="PF04773"/>
    </source>
</evidence>
<dbReference type="AlphaFoldDB" id="A0A7C9QW14"/>
<keyword evidence="1" id="KW-0732">Signal</keyword>
<gene>
    <name evidence="3" type="ORF">G4223_17885</name>
</gene>
<dbReference type="Proteomes" id="UP000480684">
    <property type="component" value="Unassembled WGS sequence"/>
</dbReference>
<feature type="chain" id="PRO_5028849291" description="FecR protein domain-containing protein" evidence="1">
    <location>
        <begin position="24"/>
        <end position="150"/>
    </location>
</feature>
<keyword evidence="4" id="KW-1185">Reference proteome</keyword>
<dbReference type="InterPro" id="IPR006860">
    <property type="entry name" value="FecR"/>
</dbReference>
<dbReference type="Pfam" id="PF04773">
    <property type="entry name" value="FecR"/>
    <property type="match status" value="1"/>
</dbReference>
<feature type="signal peptide" evidence="1">
    <location>
        <begin position="1"/>
        <end position="23"/>
    </location>
</feature>
<comment type="caution">
    <text evidence="3">The sequence shown here is derived from an EMBL/GenBank/DDBJ whole genome shotgun (WGS) entry which is preliminary data.</text>
</comment>
<dbReference type="PANTHER" id="PTHR38731:SF1">
    <property type="entry name" value="FECR PROTEIN DOMAIN-CONTAINING PROTEIN"/>
    <property type="match status" value="1"/>
</dbReference>